<dbReference type="Pfam" id="PF13649">
    <property type="entry name" value="Methyltransf_25"/>
    <property type="match status" value="1"/>
</dbReference>
<organism evidence="2 3">
    <name type="scientific">Kribbella alba</name>
    <dbReference type="NCBI Taxonomy" id="190197"/>
    <lineage>
        <taxon>Bacteria</taxon>
        <taxon>Bacillati</taxon>
        <taxon>Actinomycetota</taxon>
        <taxon>Actinomycetes</taxon>
        <taxon>Propionibacteriales</taxon>
        <taxon>Kribbellaceae</taxon>
        <taxon>Kribbella</taxon>
    </lineage>
</organism>
<name>A0ABN2FLI2_9ACTN</name>
<evidence type="ECO:0000313" key="3">
    <source>
        <dbReference type="Proteomes" id="UP001501319"/>
    </source>
</evidence>
<reference evidence="2 3" key="1">
    <citation type="journal article" date="2019" name="Int. J. Syst. Evol. Microbiol.">
        <title>The Global Catalogue of Microorganisms (GCM) 10K type strain sequencing project: providing services to taxonomists for standard genome sequencing and annotation.</title>
        <authorList>
            <consortium name="The Broad Institute Genomics Platform"/>
            <consortium name="The Broad Institute Genome Sequencing Center for Infectious Disease"/>
            <person name="Wu L."/>
            <person name="Ma J."/>
        </authorList>
    </citation>
    <scope>NUCLEOTIDE SEQUENCE [LARGE SCALE GENOMIC DNA]</scope>
    <source>
        <strain evidence="2 3">JCM 14306</strain>
    </source>
</reference>
<sequence>MISAGRKETIRYHQDFYARHQLHDPGTWLSRPSPFVLRAIATAATTGPVLAVDLGCGVGRHAIPAAQSLPPGSRVIGVDLLPIAAERLRENAVIAGVWVQPVVADLETFAIAPDRADLVISCSALEHVSSRSAFEQALVCWQQLTTVGGLHCLVIGVDKREVSADGSTRPAVVEFDLSLQAAEEILERVYRGWERLDYGVDHYSVAEARDGLEYRLESVCVRLLARRA</sequence>
<protein>
    <recommendedName>
        <fullName evidence="1">Methyltransferase domain-containing protein</fullName>
    </recommendedName>
</protein>
<dbReference type="Gene3D" id="3.40.50.150">
    <property type="entry name" value="Vaccinia Virus protein VP39"/>
    <property type="match status" value="1"/>
</dbReference>
<dbReference type="EMBL" id="BAAANE010000008">
    <property type="protein sequence ID" value="GAA1651521.1"/>
    <property type="molecule type" value="Genomic_DNA"/>
</dbReference>
<dbReference type="RefSeq" id="WP_344114396.1">
    <property type="nucleotide sequence ID" value="NZ_BAAANE010000008.1"/>
</dbReference>
<dbReference type="SUPFAM" id="SSF53335">
    <property type="entry name" value="S-adenosyl-L-methionine-dependent methyltransferases"/>
    <property type="match status" value="1"/>
</dbReference>
<dbReference type="Proteomes" id="UP001501319">
    <property type="component" value="Unassembled WGS sequence"/>
</dbReference>
<accession>A0ABN2FLI2</accession>
<proteinExistence type="predicted"/>
<evidence type="ECO:0000259" key="1">
    <source>
        <dbReference type="Pfam" id="PF13649"/>
    </source>
</evidence>
<dbReference type="InterPro" id="IPR041698">
    <property type="entry name" value="Methyltransf_25"/>
</dbReference>
<comment type="caution">
    <text evidence="2">The sequence shown here is derived from an EMBL/GenBank/DDBJ whole genome shotgun (WGS) entry which is preliminary data.</text>
</comment>
<feature type="domain" description="Methyltransferase" evidence="1">
    <location>
        <begin position="52"/>
        <end position="146"/>
    </location>
</feature>
<dbReference type="CDD" id="cd02440">
    <property type="entry name" value="AdoMet_MTases"/>
    <property type="match status" value="1"/>
</dbReference>
<dbReference type="InterPro" id="IPR029063">
    <property type="entry name" value="SAM-dependent_MTases_sf"/>
</dbReference>
<gene>
    <name evidence="2" type="ORF">GCM10009744_49060</name>
</gene>
<keyword evidence="3" id="KW-1185">Reference proteome</keyword>
<evidence type="ECO:0000313" key="2">
    <source>
        <dbReference type="EMBL" id="GAA1651521.1"/>
    </source>
</evidence>